<dbReference type="eggNOG" id="COG0346">
    <property type="taxonomic scope" value="Bacteria"/>
</dbReference>
<evidence type="ECO:0000256" key="3">
    <source>
        <dbReference type="ARBA" id="ARBA00023251"/>
    </source>
</evidence>
<keyword evidence="5" id="KW-0223">Dioxygenase</keyword>
<organism evidence="5 6">
    <name type="scientific">Gloeobacter kilaueensis (strain ATCC BAA-2537 / CCAP 1431/1 / ULC 316 / JS1)</name>
    <dbReference type="NCBI Taxonomy" id="1183438"/>
    <lineage>
        <taxon>Bacteria</taxon>
        <taxon>Bacillati</taxon>
        <taxon>Cyanobacteriota</taxon>
        <taxon>Cyanophyceae</taxon>
        <taxon>Gloeobacterales</taxon>
        <taxon>Gloeobacteraceae</taxon>
        <taxon>Gloeobacter</taxon>
    </lineage>
</organism>
<dbReference type="HOGENOM" id="CLU_046006_15_2_3"/>
<dbReference type="InterPro" id="IPR000335">
    <property type="entry name" value="Bleomycin-R"/>
</dbReference>
<proteinExistence type="inferred from homology"/>
<sequence length="136" mass="15263">MFKSLTPNLGVDNVSTALDFYETVLGFQRVMVLPEQAPFDWGMVKLGDIQIMFQERANLGDELSIFKDRAPGGVLTFYLEVEDIEALHQKIHPQVSVLKAPHDTFYGMREFTIKDPNGYVLTFGQPIPGFAPDEPG</sequence>
<dbReference type="PROSITE" id="PS51819">
    <property type="entry name" value="VOC"/>
    <property type="match status" value="1"/>
</dbReference>
<evidence type="ECO:0000259" key="4">
    <source>
        <dbReference type="PROSITE" id="PS51819"/>
    </source>
</evidence>
<dbReference type="SUPFAM" id="SSF54593">
    <property type="entry name" value="Glyoxalase/Bleomycin resistance protein/Dihydroxybiphenyl dioxygenase"/>
    <property type="match status" value="1"/>
</dbReference>
<name>U5QCR6_GLOK1</name>
<gene>
    <name evidence="5" type="ORF">GKIL_0425</name>
</gene>
<dbReference type="InterPro" id="IPR004360">
    <property type="entry name" value="Glyas_Fos-R_dOase_dom"/>
</dbReference>
<dbReference type="PANTHER" id="PTHR34109:SF4">
    <property type="entry name" value="LYASE"/>
    <property type="match status" value="1"/>
</dbReference>
<dbReference type="GO" id="GO:0051213">
    <property type="term" value="F:dioxygenase activity"/>
    <property type="evidence" value="ECO:0007669"/>
    <property type="project" value="UniProtKB-KW"/>
</dbReference>
<dbReference type="PANTHER" id="PTHR34109">
    <property type="entry name" value="BNAUNNG04460D PROTEIN-RELATED"/>
    <property type="match status" value="1"/>
</dbReference>
<dbReference type="RefSeq" id="WP_023171693.1">
    <property type="nucleotide sequence ID" value="NC_022600.1"/>
</dbReference>
<comment type="similarity">
    <text evidence="1">Belongs to the bleomycin resistance protein family.</text>
</comment>
<dbReference type="AlphaFoldDB" id="U5QCR6"/>
<evidence type="ECO:0000256" key="2">
    <source>
        <dbReference type="ARBA" id="ARBA00021572"/>
    </source>
</evidence>
<dbReference type="CDD" id="cd08349">
    <property type="entry name" value="BLMA_like"/>
    <property type="match status" value="1"/>
</dbReference>
<accession>U5QCR6</accession>
<evidence type="ECO:0000313" key="6">
    <source>
        <dbReference type="Proteomes" id="UP000017396"/>
    </source>
</evidence>
<dbReference type="InterPro" id="IPR037523">
    <property type="entry name" value="VOC_core"/>
</dbReference>
<reference evidence="5 6" key="1">
    <citation type="journal article" date="2013" name="PLoS ONE">
        <title>Cultivation and Complete Genome Sequencing of Gloeobacter kilaueensis sp. nov., from a Lava Cave in Kilauea Caldera, Hawai'i.</title>
        <authorList>
            <person name="Saw J.H."/>
            <person name="Schatz M."/>
            <person name="Brown M.V."/>
            <person name="Kunkel D.D."/>
            <person name="Foster J.S."/>
            <person name="Shick H."/>
            <person name="Christensen S."/>
            <person name="Hou S."/>
            <person name="Wan X."/>
            <person name="Donachie S.P."/>
        </authorList>
    </citation>
    <scope>NUCLEOTIDE SEQUENCE [LARGE SCALE GENOMIC DNA]</scope>
    <source>
        <strain evidence="6">JS</strain>
    </source>
</reference>
<keyword evidence="6" id="KW-1185">Reference proteome</keyword>
<feature type="domain" description="VOC" evidence="4">
    <location>
        <begin position="1"/>
        <end position="126"/>
    </location>
</feature>
<evidence type="ECO:0000313" key="5">
    <source>
        <dbReference type="EMBL" id="AGY56671.1"/>
    </source>
</evidence>
<evidence type="ECO:0000256" key="1">
    <source>
        <dbReference type="ARBA" id="ARBA00011051"/>
    </source>
</evidence>
<dbReference type="STRING" id="1183438.GKIL_0425"/>
<keyword evidence="5" id="KW-0560">Oxidoreductase</keyword>
<protein>
    <recommendedName>
        <fullName evidence="2">Bleomycin resistance protein</fullName>
    </recommendedName>
</protein>
<dbReference type="GO" id="GO:0046677">
    <property type="term" value="P:response to antibiotic"/>
    <property type="evidence" value="ECO:0007669"/>
    <property type="project" value="UniProtKB-KW"/>
</dbReference>
<dbReference type="InterPro" id="IPR029068">
    <property type="entry name" value="Glyas_Bleomycin-R_OHBP_Dase"/>
</dbReference>
<dbReference type="Proteomes" id="UP000017396">
    <property type="component" value="Chromosome"/>
</dbReference>
<dbReference type="KEGG" id="glj:GKIL_0425"/>
<dbReference type="EMBL" id="CP003587">
    <property type="protein sequence ID" value="AGY56671.1"/>
    <property type="molecule type" value="Genomic_DNA"/>
</dbReference>
<dbReference type="OrthoDB" id="9795618at2"/>
<dbReference type="Gene3D" id="3.10.180.10">
    <property type="entry name" value="2,3-Dihydroxybiphenyl 1,2-Dioxygenase, domain 1"/>
    <property type="match status" value="1"/>
</dbReference>
<dbReference type="Pfam" id="PF00903">
    <property type="entry name" value="Glyoxalase"/>
    <property type="match status" value="1"/>
</dbReference>
<keyword evidence="3" id="KW-0046">Antibiotic resistance</keyword>